<dbReference type="Pfam" id="PF07690">
    <property type="entry name" value="MFS_1"/>
    <property type="match status" value="1"/>
</dbReference>
<feature type="transmembrane region" description="Helical" evidence="5">
    <location>
        <begin position="365"/>
        <end position="387"/>
    </location>
</feature>
<evidence type="ECO:0000313" key="8">
    <source>
        <dbReference type="Proteomes" id="UP000036947"/>
    </source>
</evidence>
<dbReference type="GO" id="GO:0022857">
    <property type="term" value="F:transmembrane transporter activity"/>
    <property type="evidence" value="ECO:0007669"/>
    <property type="project" value="InterPro"/>
</dbReference>
<feature type="transmembrane region" description="Helical" evidence="5">
    <location>
        <begin position="192"/>
        <end position="209"/>
    </location>
</feature>
<evidence type="ECO:0000256" key="3">
    <source>
        <dbReference type="ARBA" id="ARBA00022989"/>
    </source>
</evidence>
<evidence type="ECO:0000256" key="5">
    <source>
        <dbReference type="SAM" id="Phobius"/>
    </source>
</evidence>
<feature type="transmembrane region" description="Helical" evidence="5">
    <location>
        <begin position="507"/>
        <end position="526"/>
    </location>
</feature>
<feature type="transmembrane region" description="Helical" evidence="5">
    <location>
        <begin position="71"/>
        <end position="91"/>
    </location>
</feature>
<keyword evidence="3 5" id="KW-1133">Transmembrane helix</keyword>
<dbReference type="PRINTS" id="PR01036">
    <property type="entry name" value="TCRTETB"/>
</dbReference>
<dbReference type="PANTHER" id="PTHR23501:SF43">
    <property type="entry name" value="MULTIDRUG TRANSPORTER, PUTATIVE (AFU_ORTHOLOGUE AFUA_6G03040)-RELATED"/>
    <property type="match status" value="1"/>
</dbReference>
<feature type="transmembrane region" description="Helical" evidence="5">
    <location>
        <begin position="260"/>
        <end position="281"/>
    </location>
</feature>
<organism evidence="7 8">
    <name type="scientific">Tolypocladium ophioglossoides (strain CBS 100239)</name>
    <name type="common">Snaketongue truffleclub</name>
    <name type="synonym">Elaphocordyceps ophioglossoides</name>
    <dbReference type="NCBI Taxonomy" id="1163406"/>
    <lineage>
        <taxon>Eukaryota</taxon>
        <taxon>Fungi</taxon>
        <taxon>Dikarya</taxon>
        <taxon>Ascomycota</taxon>
        <taxon>Pezizomycotina</taxon>
        <taxon>Sordariomycetes</taxon>
        <taxon>Hypocreomycetidae</taxon>
        <taxon>Hypocreales</taxon>
        <taxon>Ophiocordycipitaceae</taxon>
        <taxon>Tolypocladium</taxon>
    </lineage>
</organism>
<dbReference type="InterPro" id="IPR036259">
    <property type="entry name" value="MFS_trans_sf"/>
</dbReference>
<feature type="transmembrane region" description="Helical" evidence="5">
    <location>
        <begin position="36"/>
        <end position="65"/>
    </location>
</feature>
<feature type="transmembrane region" description="Helical" evidence="5">
    <location>
        <begin position="335"/>
        <end position="358"/>
    </location>
</feature>
<feature type="transmembrane region" description="Helical" evidence="5">
    <location>
        <begin position="399"/>
        <end position="419"/>
    </location>
</feature>
<evidence type="ECO:0000256" key="2">
    <source>
        <dbReference type="ARBA" id="ARBA00022692"/>
    </source>
</evidence>
<sequence>MAEENMKTLRAAQSFDSVDSDGSIKKPPQQMSNVKLGLVLSGLWLSLFLCSLETTIVSTSIVHISNDLGEFSDASCIVVGYLLTYNAFILIWSKLSDTFGTKWLLLLANGIFCVFSIACAVSKTMIQLIVFRAFQGIGGSGMYSVVFVVLAETVSMEKLGLCMGVMSSCFALASLLGPILGGVISDNSSWRWIFWLNVPCIALVFAVLAKFMDSPKSNQEIRSSLKRMDLVGALLSLAWAVPLIFALQEGGKTYGWNSGVIIGTLVTGVIMLVVFGFWQFWTYRKTCIDSILPVHLFKKAKVVLAFVGMFFLGFTFYVSVIQIPQRFQQVNNTTATQAGILLLPLTFISPLTSVFVGSAIGKHPLLAPGFVVAGGCLNLVGATLMSILPIDSTMPRAQFGYQVIFGISMGFMSALVYLIRVGVEKEDIAGAMGVGNMGRTLGGCIGLAVSGSIIQARLERDLPEFLNAQQLKAIEASLSAALGSLTEEQQRRVREVFGEGFNSQFKGLMVSAGLSIIAAVWLYFAYRGLAKTRQIREKGPGTEA</sequence>
<dbReference type="AlphaFoldDB" id="A0A0L0NEG8"/>
<dbReference type="Gene3D" id="1.20.1720.10">
    <property type="entry name" value="Multidrug resistance protein D"/>
    <property type="match status" value="1"/>
</dbReference>
<comment type="subcellular location">
    <subcellularLocation>
        <location evidence="1">Membrane</location>
        <topology evidence="1">Multi-pass membrane protein</topology>
    </subcellularLocation>
</comment>
<feature type="transmembrane region" description="Helical" evidence="5">
    <location>
        <begin position="159"/>
        <end position="180"/>
    </location>
</feature>
<dbReference type="SUPFAM" id="SSF103473">
    <property type="entry name" value="MFS general substrate transporter"/>
    <property type="match status" value="1"/>
</dbReference>
<evidence type="ECO:0000256" key="1">
    <source>
        <dbReference type="ARBA" id="ARBA00004141"/>
    </source>
</evidence>
<dbReference type="PANTHER" id="PTHR23501">
    <property type="entry name" value="MAJOR FACILITATOR SUPERFAMILY"/>
    <property type="match status" value="1"/>
</dbReference>
<keyword evidence="4 5" id="KW-0472">Membrane</keyword>
<feature type="transmembrane region" description="Helical" evidence="5">
    <location>
        <begin position="230"/>
        <end position="248"/>
    </location>
</feature>
<comment type="caution">
    <text evidence="7">The sequence shown here is derived from an EMBL/GenBank/DDBJ whole genome shotgun (WGS) entry which is preliminary data.</text>
</comment>
<accession>A0A0L0NEG8</accession>
<keyword evidence="2 5" id="KW-0812">Transmembrane</keyword>
<evidence type="ECO:0000256" key="4">
    <source>
        <dbReference type="ARBA" id="ARBA00023136"/>
    </source>
</evidence>
<dbReference type="Gene3D" id="1.20.1250.20">
    <property type="entry name" value="MFS general substrate transporter like domains"/>
    <property type="match status" value="1"/>
</dbReference>
<name>A0A0L0NEG8_TOLOC</name>
<feature type="domain" description="Major facilitator superfamily (MFS) profile" evidence="6">
    <location>
        <begin position="39"/>
        <end position="530"/>
    </location>
</feature>
<evidence type="ECO:0000313" key="7">
    <source>
        <dbReference type="EMBL" id="KND92552.1"/>
    </source>
</evidence>
<feature type="transmembrane region" description="Helical" evidence="5">
    <location>
        <begin position="129"/>
        <end position="150"/>
    </location>
</feature>
<reference evidence="7 8" key="1">
    <citation type="journal article" date="2015" name="BMC Genomics">
        <title>The genome of the truffle-parasite Tolypocladium ophioglossoides and the evolution of antifungal peptaibiotics.</title>
        <authorList>
            <person name="Quandt C.A."/>
            <person name="Bushley K.E."/>
            <person name="Spatafora J.W."/>
        </authorList>
    </citation>
    <scope>NUCLEOTIDE SEQUENCE [LARGE SCALE GENOMIC DNA]</scope>
    <source>
        <strain evidence="7 8">CBS 100239</strain>
    </source>
</reference>
<keyword evidence="8" id="KW-1185">Reference proteome</keyword>
<dbReference type="InterPro" id="IPR011701">
    <property type="entry name" value="MFS"/>
</dbReference>
<dbReference type="InterPro" id="IPR020846">
    <property type="entry name" value="MFS_dom"/>
</dbReference>
<proteinExistence type="predicted"/>
<feature type="transmembrane region" description="Helical" evidence="5">
    <location>
        <begin position="440"/>
        <end position="458"/>
    </location>
</feature>
<protein>
    <submittedName>
        <fullName evidence="7">Multidrug resistance protein 3</fullName>
    </submittedName>
</protein>
<dbReference type="GO" id="GO:0005886">
    <property type="term" value="C:plasma membrane"/>
    <property type="evidence" value="ECO:0007669"/>
    <property type="project" value="TreeGrafter"/>
</dbReference>
<dbReference type="OrthoDB" id="4919761at2759"/>
<dbReference type="PROSITE" id="PS50850">
    <property type="entry name" value="MFS"/>
    <property type="match status" value="1"/>
</dbReference>
<gene>
    <name evidence="7" type="ORF">TOPH_02893</name>
</gene>
<feature type="transmembrane region" description="Helical" evidence="5">
    <location>
        <begin position="103"/>
        <end position="123"/>
    </location>
</feature>
<evidence type="ECO:0000259" key="6">
    <source>
        <dbReference type="PROSITE" id="PS50850"/>
    </source>
</evidence>
<dbReference type="EMBL" id="LFRF01000005">
    <property type="protein sequence ID" value="KND92552.1"/>
    <property type="molecule type" value="Genomic_DNA"/>
</dbReference>
<dbReference type="Proteomes" id="UP000036947">
    <property type="component" value="Unassembled WGS sequence"/>
</dbReference>
<feature type="transmembrane region" description="Helical" evidence="5">
    <location>
        <begin position="302"/>
        <end position="323"/>
    </location>
</feature>